<feature type="non-terminal residue" evidence="4">
    <location>
        <position position="1"/>
    </location>
</feature>
<dbReference type="InterPro" id="IPR055251">
    <property type="entry name" value="SOS1_NGEF_PH"/>
</dbReference>
<dbReference type="Proteomes" id="UP000682733">
    <property type="component" value="Unassembled WGS sequence"/>
</dbReference>
<dbReference type="AlphaFoldDB" id="A0A8S2G4Z2"/>
<protein>
    <recommendedName>
        <fullName evidence="3">PH domain-containing protein</fullName>
    </recommendedName>
</protein>
<dbReference type="InterPro" id="IPR051480">
    <property type="entry name" value="Endocytic_GEF_Adapter"/>
</dbReference>
<dbReference type="EMBL" id="CAJOBA010075180">
    <property type="protein sequence ID" value="CAF4413803.1"/>
    <property type="molecule type" value="Genomic_DNA"/>
</dbReference>
<dbReference type="PROSITE" id="PS50003">
    <property type="entry name" value="PH_DOMAIN"/>
    <property type="match status" value="1"/>
</dbReference>
<keyword evidence="2" id="KW-0963">Cytoplasm</keyword>
<dbReference type="PANTHER" id="PTHR46006:SF8">
    <property type="entry name" value="DH DOMAIN-CONTAINING PROTEIN"/>
    <property type="match status" value="1"/>
</dbReference>
<comment type="subcellular location">
    <subcellularLocation>
        <location evidence="1">Cytoplasm</location>
    </subcellularLocation>
</comment>
<reference evidence="4" key="1">
    <citation type="submission" date="2021-02" db="EMBL/GenBank/DDBJ databases">
        <authorList>
            <person name="Nowell W R."/>
        </authorList>
    </citation>
    <scope>NUCLEOTIDE SEQUENCE</scope>
</reference>
<dbReference type="Gene3D" id="2.30.29.30">
    <property type="entry name" value="Pleckstrin-homology domain (PH domain)/Phosphotyrosine-binding domain (PTB)"/>
    <property type="match status" value="1"/>
</dbReference>
<accession>A0A8S2G4Z2</accession>
<proteinExistence type="predicted"/>
<dbReference type="SUPFAM" id="SSF50729">
    <property type="entry name" value="PH domain-like"/>
    <property type="match status" value="1"/>
</dbReference>
<organism evidence="4 6">
    <name type="scientific">Didymodactylos carnosus</name>
    <dbReference type="NCBI Taxonomy" id="1234261"/>
    <lineage>
        <taxon>Eukaryota</taxon>
        <taxon>Metazoa</taxon>
        <taxon>Spiralia</taxon>
        <taxon>Gnathifera</taxon>
        <taxon>Rotifera</taxon>
        <taxon>Eurotatoria</taxon>
        <taxon>Bdelloidea</taxon>
        <taxon>Philodinida</taxon>
        <taxon>Philodinidae</taxon>
        <taxon>Didymodactylos</taxon>
    </lineage>
</organism>
<evidence type="ECO:0000256" key="2">
    <source>
        <dbReference type="ARBA" id="ARBA00022490"/>
    </source>
</evidence>
<sequence>KNSLINKQTKLLCQGELKNTRGQKLHVFLFEEILLFTRIATRNDVKCYQLTNYPIPIELLLIEDLEDGCKIQELNTGSFSRTLSGTKQARNVFRCSTIENNSSDGRITSITLQARDVYDKQQWIQAFKNVKNIVEITKNSILK</sequence>
<evidence type="ECO:0000259" key="3">
    <source>
        <dbReference type="PROSITE" id="PS50003"/>
    </source>
</evidence>
<dbReference type="EMBL" id="CAJNOK010051278">
    <property type="protein sequence ID" value="CAF1603828.1"/>
    <property type="molecule type" value="Genomic_DNA"/>
</dbReference>
<dbReference type="InterPro" id="IPR001849">
    <property type="entry name" value="PH_domain"/>
</dbReference>
<dbReference type="GO" id="GO:0035025">
    <property type="term" value="P:positive regulation of Rho protein signal transduction"/>
    <property type="evidence" value="ECO:0007669"/>
    <property type="project" value="TreeGrafter"/>
</dbReference>
<feature type="domain" description="PH" evidence="3">
    <location>
        <begin position="10"/>
        <end position="132"/>
    </location>
</feature>
<dbReference type="SMART" id="SM00233">
    <property type="entry name" value="PH"/>
    <property type="match status" value="1"/>
</dbReference>
<evidence type="ECO:0000313" key="6">
    <source>
        <dbReference type="Proteomes" id="UP000677228"/>
    </source>
</evidence>
<evidence type="ECO:0000313" key="5">
    <source>
        <dbReference type="EMBL" id="CAF4413803.1"/>
    </source>
</evidence>
<evidence type="ECO:0000256" key="1">
    <source>
        <dbReference type="ARBA" id="ARBA00004496"/>
    </source>
</evidence>
<dbReference type="Pfam" id="PF22697">
    <property type="entry name" value="SOS1_NGEF_PH"/>
    <property type="match status" value="1"/>
</dbReference>
<name>A0A8S2G4Z2_9BILA</name>
<dbReference type="GO" id="GO:0005737">
    <property type="term" value="C:cytoplasm"/>
    <property type="evidence" value="ECO:0007669"/>
    <property type="project" value="UniProtKB-SubCell"/>
</dbReference>
<evidence type="ECO:0000313" key="4">
    <source>
        <dbReference type="EMBL" id="CAF1603828.1"/>
    </source>
</evidence>
<dbReference type="Proteomes" id="UP000677228">
    <property type="component" value="Unassembled WGS sequence"/>
</dbReference>
<dbReference type="PANTHER" id="PTHR46006">
    <property type="entry name" value="RHO GUANINE NUCLEOTIDE EXCHANGE FACTOR AT 64C, ISOFORM A"/>
    <property type="match status" value="1"/>
</dbReference>
<gene>
    <name evidence="4" type="ORF">OVA965_LOCUS42263</name>
    <name evidence="5" type="ORF">TMI583_LOCUS44116</name>
</gene>
<dbReference type="InterPro" id="IPR011993">
    <property type="entry name" value="PH-like_dom_sf"/>
</dbReference>
<comment type="caution">
    <text evidence="4">The sequence shown here is derived from an EMBL/GenBank/DDBJ whole genome shotgun (WGS) entry which is preliminary data.</text>
</comment>